<organism evidence="1 2">
    <name type="scientific">Lentithecium fluviatile CBS 122367</name>
    <dbReference type="NCBI Taxonomy" id="1168545"/>
    <lineage>
        <taxon>Eukaryota</taxon>
        <taxon>Fungi</taxon>
        <taxon>Dikarya</taxon>
        <taxon>Ascomycota</taxon>
        <taxon>Pezizomycotina</taxon>
        <taxon>Dothideomycetes</taxon>
        <taxon>Pleosporomycetidae</taxon>
        <taxon>Pleosporales</taxon>
        <taxon>Massarineae</taxon>
        <taxon>Lentitheciaceae</taxon>
        <taxon>Lentithecium</taxon>
    </lineage>
</organism>
<keyword evidence="2" id="KW-1185">Reference proteome</keyword>
<evidence type="ECO:0000313" key="2">
    <source>
        <dbReference type="Proteomes" id="UP000799291"/>
    </source>
</evidence>
<protein>
    <submittedName>
        <fullName evidence="1">Uncharacterized protein</fullName>
    </submittedName>
</protein>
<accession>A0A6G1IFH2</accession>
<reference evidence="1" key="1">
    <citation type="journal article" date="2020" name="Stud. Mycol.">
        <title>101 Dothideomycetes genomes: a test case for predicting lifestyles and emergence of pathogens.</title>
        <authorList>
            <person name="Haridas S."/>
            <person name="Albert R."/>
            <person name="Binder M."/>
            <person name="Bloem J."/>
            <person name="Labutti K."/>
            <person name="Salamov A."/>
            <person name="Andreopoulos B."/>
            <person name="Baker S."/>
            <person name="Barry K."/>
            <person name="Bills G."/>
            <person name="Bluhm B."/>
            <person name="Cannon C."/>
            <person name="Castanera R."/>
            <person name="Culley D."/>
            <person name="Daum C."/>
            <person name="Ezra D."/>
            <person name="Gonzalez J."/>
            <person name="Henrissat B."/>
            <person name="Kuo A."/>
            <person name="Liang C."/>
            <person name="Lipzen A."/>
            <person name="Lutzoni F."/>
            <person name="Magnuson J."/>
            <person name="Mondo S."/>
            <person name="Nolan M."/>
            <person name="Ohm R."/>
            <person name="Pangilinan J."/>
            <person name="Park H.-J."/>
            <person name="Ramirez L."/>
            <person name="Alfaro M."/>
            <person name="Sun H."/>
            <person name="Tritt A."/>
            <person name="Yoshinaga Y."/>
            <person name="Zwiers L.-H."/>
            <person name="Turgeon B."/>
            <person name="Goodwin S."/>
            <person name="Spatafora J."/>
            <person name="Crous P."/>
            <person name="Grigoriev I."/>
        </authorList>
    </citation>
    <scope>NUCLEOTIDE SEQUENCE</scope>
    <source>
        <strain evidence="1">CBS 122367</strain>
    </source>
</reference>
<evidence type="ECO:0000313" key="1">
    <source>
        <dbReference type="EMBL" id="KAF2676711.1"/>
    </source>
</evidence>
<proteinExistence type="predicted"/>
<sequence length="234" mass="24746">MDRRHAGAVRIVEYRFKRTSLSRPCAVPALPATTAGARTATPSAYHLHIEPASQMADPATTQRSPATDAAARPLDVGVVLSADVLGACLLLPTLKSPSSVWCCLCKVAAAMCRPLAAANGALQTRDNHTLTATAAAVCERSGSITQMSPRSWHPAVADQQTGEVQAWCIQMQEPAEAALGARFDLHAETPSPSAASRDVGLTSGSPNNAIRLRRTLPWILRCVKTAGRRSSDCL</sequence>
<dbReference type="EMBL" id="MU005630">
    <property type="protein sequence ID" value="KAF2676711.1"/>
    <property type="molecule type" value="Genomic_DNA"/>
</dbReference>
<gene>
    <name evidence="1" type="ORF">K458DRAFT_437036</name>
</gene>
<dbReference type="Proteomes" id="UP000799291">
    <property type="component" value="Unassembled WGS sequence"/>
</dbReference>
<dbReference type="AlphaFoldDB" id="A0A6G1IFH2"/>
<name>A0A6G1IFH2_9PLEO</name>